<dbReference type="CDD" id="cd00834">
    <property type="entry name" value="KAS_I_II"/>
    <property type="match status" value="1"/>
</dbReference>
<dbReference type="RefSeq" id="WP_197685471.1">
    <property type="nucleotide sequence ID" value="NZ_LT828648.1"/>
</dbReference>
<dbReference type="EMBL" id="LT828648">
    <property type="protein sequence ID" value="SLM46832.1"/>
    <property type="molecule type" value="Genomic_DNA"/>
</dbReference>
<dbReference type="InterPro" id="IPR016039">
    <property type="entry name" value="Thiolase-like"/>
</dbReference>
<keyword evidence="2 3" id="KW-0808">Transferase</keyword>
<reference evidence="5 6" key="1">
    <citation type="submission" date="2017-03" db="EMBL/GenBank/DDBJ databases">
        <authorList>
            <person name="Afonso C.L."/>
            <person name="Miller P.J."/>
            <person name="Scott M.A."/>
            <person name="Spackman E."/>
            <person name="Goraichik I."/>
            <person name="Dimitrov K.M."/>
            <person name="Suarez D.L."/>
            <person name="Swayne D.E."/>
        </authorList>
    </citation>
    <scope>NUCLEOTIDE SEQUENCE [LARGE SCALE GENOMIC DNA]</scope>
    <source>
        <strain evidence="5">Genome sequencing of Nitrospira japonica strain NJ11</strain>
    </source>
</reference>
<dbReference type="GO" id="GO:0005829">
    <property type="term" value="C:cytosol"/>
    <property type="evidence" value="ECO:0007669"/>
    <property type="project" value="TreeGrafter"/>
</dbReference>
<dbReference type="InterPro" id="IPR014031">
    <property type="entry name" value="Ketoacyl_synth_C"/>
</dbReference>
<dbReference type="PROSITE" id="PS52004">
    <property type="entry name" value="KS3_2"/>
    <property type="match status" value="1"/>
</dbReference>
<name>A0A1W1I1G8_9BACT</name>
<dbReference type="SMART" id="SM00825">
    <property type="entry name" value="PKS_KS"/>
    <property type="match status" value="1"/>
</dbReference>
<dbReference type="InterPro" id="IPR014030">
    <property type="entry name" value="Ketoacyl_synth_N"/>
</dbReference>
<keyword evidence="6" id="KW-1185">Reference proteome</keyword>
<comment type="similarity">
    <text evidence="1 3">Belongs to the thiolase-like superfamily. Beta-ketoacyl-ACP synthases family.</text>
</comment>
<dbReference type="PANTHER" id="PTHR11712">
    <property type="entry name" value="POLYKETIDE SYNTHASE-RELATED"/>
    <property type="match status" value="1"/>
</dbReference>
<dbReference type="Gene3D" id="3.40.47.10">
    <property type="match status" value="1"/>
</dbReference>
<dbReference type="GO" id="GO:0004315">
    <property type="term" value="F:3-oxoacyl-[acyl-carrier-protein] synthase activity"/>
    <property type="evidence" value="ECO:0007669"/>
    <property type="project" value="InterPro"/>
</dbReference>
<dbReference type="InterPro" id="IPR020841">
    <property type="entry name" value="PKS_Beta-ketoAc_synthase_dom"/>
</dbReference>
<evidence type="ECO:0000313" key="5">
    <source>
        <dbReference type="EMBL" id="SLM46832.1"/>
    </source>
</evidence>
<protein>
    <submittedName>
        <fullName evidence="5">Beta-ketoacyl synthase</fullName>
    </submittedName>
</protein>
<evidence type="ECO:0000313" key="6">
    <source>
        <dbReference type="Proteomes" id="UP000192042"/>
    </source>
</evidence>
<dbReference type="PANTHER" id="PTHR11712:SF320">
    <property type="entry name" value="BETA-KETOACYL SYNTHASE"/>
    <property type="match status" value="1"/>
</dbReference>
<feature type="domain" description="Ketosynthase family 3 (KS3)" evidence="4">
    <location>
        <begin position="2"/>
        <end position="393"/>
    </location>
</feature>
<dbReference type="InterPro" id="IPR000794">
    <property type="entry name" value="Beta-ketoacyl_synthase"/>
</dbReference>
<evidence type="ECO:0000259" key="4">
    <source>
        <dbReference type="PROSITE" id="PS52004"/>
    </source>
</evidence>
<dbReference type="Pfam" id="PF00109">
    <property type="entry name" value="ketoacyl-synt"/>
    <property type="match status" value="1"/>
</dbReference>
<dbReference type="GO" id="GO:0006633">
    <property type="term" value="P:fatty acid biosynthetic process"/>
    <property type="evidence" value="ECO:0007669"/>
    <property type="project" value="InterPro"/>
</dbReference>
<dbReference type="KEGG" id="nja:NSJP_0660"/>
<dbReference type="Pfam" id="PF02801">
    <property type="entry name" value="Ketoacyl-synt_C"/>
    <property type="match status" value="1"/>
</dbReference>
<organism evidence="5 6">
    <name type="scientific">Nitrospira japonica</name>
    <dbReference type="NCBI Taxonomy" id="1325564"/>
    <lineage>
        <taxon>Bacteria</taxon>
        <taxon>Pseudomonadati</taxon>
        <taxon>Nitrospirota</taxon>
        <taxon>Nitrospiria</taxon>
        <taxon>Nitrospirales</taxon>
        <taxon>Nitrospiraceae</taxon>
        <taxon>Nitrospira</taxon>
    </lineage>
</organism>
<evidence type="ECO:0000256" key="1">
    <source>
        <dbReference type="ARBA" id="ARBA00008467"/>
    </source>
</evidence>
<dbReference type="SUPFAM" id="SSF53901">
    <property type="entry name" value="Thiolase-like"/>
    <property type="match status" value="2"/>
</dbReference>
<proteinExistence type="inferred from homology"/>
<dbReference type="PROSITE" id="PS00606">
    <property type="entry name" value="KS3_1"/>
    <property type="match status" value="1"/>
</dbReference>
<evidence type="ECO:0000256" key="2">
    <source>
        <dbReference type="ARBA" id="ARBA00022679"/>
    </source>
</evidence>
<dbReference type="STRING" id="1325564.NSJP_0660"/>
<dbReference type="AlphaFoldDB" id="A0A1W1I1G8"/>
<gene>
    <name evidence="5" type="ORF">NSJP_0660</name>
</gene>
<sequence length="396" mass="41939">MMPPLAMTALATANPLGLGLQATWNALSESRHGLRPNDFLDVTVKTWIGRIAGIEEEPITGSFGAWDCRNNRLALLGMQQDGFERAVNAARQRYGSARVGVVLGTTTSGILETELAYRRRTADGKLPDVIRYRYQQNLFSVTEFVQRYLGLTGPAVSVSTACASSARVFASAARWIHAGLCDAVVVGGVDSLCLMTLYGFASLGLLSDEPCRPCDVARNGLSIGEAAGFALLERPGPAAADVVLLGYGESSDAYHMSTPQPEGQGAALAMEQALSRAGLQPSDIDYVNLHGTGTQANDRAEDEAVSRVFGRQTSCSSTKGATGHTLGAAGITEAIIVALALRHDRIPGTVNTEVLDPRLRARIELIGMRRSLRQAVSNSFGFGGCNCSLVFGKASS</sequence>
<accession>A0A1W1I1G8</accession>
<dbReference type="Proteomes" id="UP000192042">
    <property type="component" value="Chromosome I"/>
</dbReference>
<dbReference type="NCBIfam" id="NF006618">
    <property type="entry name" value="PRK09185.1"/>
    <property type="match status" value="1"/>
</dbReference>
<evidence type="ECO:0000256" key="3">
    <source>
        <dbReference type="RuleBase" id="RU003694"/>
    </source>
</evidence>
<dbReference type="InterPro" id="IPR018201">
    <property type="entry name" value="Ketoacyl_synth_AS"/>
</dbReference>